<feature type="compositionally biased region" description="Basic and acidic residues" evidence="5">
    <location>
        <begin position="226"/>
        <end position="236"/>
    </location>
</feature>
<dbReference type="InterPro" id="IPR029016">
    <property type="entry name" value="GAF-like_dom_sf"/>
</dbReference>
<dbReference type="Gene3D" id="1.10.10.10">
    <property type="entry name" value="Winged helix-like DNA-binding domain superfamily/Winged helix DNA-binding domain"/>
    <property type="match status" value="1"/>
</dbReference>
<keyword evidence="3" id="KW-0805">Transcription regulation</keyword>
<keyword evidence="1" id="KW-0808">Transferase</keyword>
<protein>
    <submittedName>
        <fullName evidence="7">GAF and ANTAR domain-containing protein</fullName>
    </submittedName>
</protein>
<dbReference type="InterPro" id="IPR036388">
    <property type="entry name" value="WH-like_DNA-bd_sf"/>
</dbReference>
<dbReference type="Pfam" id="PF03861">
    <property type="entry name" value="ANTAR"/>
    <property type="match status" value="1"/>
</dbReference>
<evidence type="ECO:0000259" key="6">
    <source>
        <dbReference type="PROSITE" id="PS50921"/>
    </source>
</evidence>
<dbReference type="SMART" id="SM00065">
    <property type="entry name" value="GAF"/>
    <property type="match status" value="1"/>
</dbReference>
<dbReference type="PROSITE" id="PS50921">
    <property type="entry name" value="ANTAR"/>
    <property type="match status" value="1"/>
</dbReference>
<keyword evidence="4" id="KW-0804">Transcription</keyword>
<accession>A0ABW7A7I4</accession>
<organism evidence="7 8">
    <name type="scientific">Nonomuraea marmarensis</name>
    <dbReference type="NCBI Taxonomy" id="3351344"/>
    <lineage>
        <taxon>Bacteria</taxon>
        <taxon>Bacillati</taxon>
        <taxon>Actinomycetota</taxon>
        <taxon>Actinomycetes</taxon>
        <taxon>Streptosporangiales</taxon>
        <taxon>Streptosporangiaceae</taxon>
        <taxon>Nonomuraea</taxon>
    </lineage>
</organism>
<evidence type="ECO:0000256" key="2">
    <source>
        <dbReference type="ARBA" id="ARBA00022777"/>
    </source>
</evidence>
<reference evidence="7 8" key="1">
    <citation type="submission" date="2024-10" db="EMBL/GenBank/DDBJ databases">
        <authorList>
            <person name="Topkara A.R."/>
            <person name="Saygin H."/>
        </authorList>
    </citation>
    <scope>NUCLEOTIDE SEQUENCE [LARGE SCALE GENOMIC DNA]</scope>
    <source>
        <strain evidence="7 8">M3C6</strain>
    </source>
</reference>
<keyword evidence="8" id="KW-1185">Reference proteome</keyword>
<keyword evidence="2" id="KW-0418">Kinase</keyword>
<feature type="region of interest" description="Disordered" evidence="5">
    <location>
        <begin position="217"/>
        <end position="236"/>
    </location>
</feature>
<dbReference type="RefSeq" id="WP_393161903.1">
    <property type="nucleotide sequence ID" value="NZ_JBICRM010000002.1"/>
</dbReference>
<dbReference type="EMBL" id="JBICRM010000002">
    <property type="protein sequence ID" value="MFG1702292.1"/>
    <property type="molecule type" value="Genomic_DNA"/>
</dbReference>
<evidence type="ECO:0000256" key="5">
    <source>
        <dbReference type="SAM" id="MobiDB-lite"/>
    </source>
</evidence>
<sequence>MNRPRVPTDIAEFERALAQSVTIASRAMPDSPMVSIVLCAESGIRTVACSHARAEPLDELQSAIGDGPVLDVIDSGRPVTATDLATDSRWRRFAAESPGILSLHSEPLESEGSLLGVLTLYSDHVGGFTDETRVAVRVTAEHIGVLYRTALDAARMREIAAQLREALTTRAIIDQALGIVMAQRRCTSHQAFEVLRHVSQDKNVKLHQVAATIVETVSGEPPQQSRFEEPPASHPR</sequence>
<dbReference type="Proteomes" id="UP001603978">
    <property type="component" value="Unassembled WGS sequence"/>
</dbReference>
<dbReference type="Gene3D" id="3.30.450.40">
    <property type="match status" value="1"/>
</dbReference>
<evidence type="ECO:0000313" key="8">
    <source>
        <dbReference type="Proteomes" id="UP001603978"/>
    </source>
</evidence>
<dbReference type="SMART" id="SM01012">
    <property type="entry name" value="ANTAR"/>
    <property type="match status" value="1"/>
</dbReference>
<evidence type="ECO:0000256" key="4">
    <source>
        <dbReference type="ARBA" id="ARBA00023163"/>
    </source>
</evidence>
<dbReference type="Pfam" id="PF13185">
    <property type="entry name" value="GAF_2"/>
    <property type="match status" value="1"/>
</dbReference>
<dbReference type="SUPFAM" id="SSF55781">
    <property type="entry name" value="GAF domain-like"/>
    <property type="match status" value="1"/>
</dbReference>
<dbReference type="PIRSF" id="PIRSF036625">
    <property type="entry name" value="GAF_ANTAR"/>
    <property type="match status" value="1"/>
</dbReference>
<feature type="domain" description="ANTAR" evidence="6">
    <location>
        <begin position="153"/>
        <end position="214"/>
    </location>
</feature>
<dbReference type="InterPro" id="IPR003018">
    <property type="entry name" value="GAF"/>
</dbReference>
<evidence type="ECO:0000256" key="1">
    <source>
        <dbReference type="ARBA" id="ARBA00022679"/>
    </source>
</evidence>
<dbReference type="InterPro" id="IPR005561">
    <property type="entry name" value="ANTAR"/>
</dbReference>
<evidence type="ECO:0000313" key="7">
    <source>
        <dbReference type="EMBL" id="MFG1702292.1"/>
    </source>
</evidence>
<gene>
    <name evidence="7" type="ORF">ACFLIM_03775</name>
</gene>
<dbReference type="InterPro" id="IPR012074">
    <property type="entry name" value="GAF_ANTAR"/>
</dbReference>
<evidence type="ECO:0000256" key="3">
    <source>
        <dbReference type="ARBA" id="ARBA00023015"/>
    </source>
</evidence>
<dbReference type="SUPFAM" id="SSF52172">
    <property type="entry name" value="CheY-like"/>
    <property type="match status" value="1"/>
</dbReference>
<dbReference type="InterPro" id="IPR011006">
    <property type="entry name" value="CheY-like_superfamily"/>
</dbReference>
<name>A0ABW7A7I4_9ACTN</name>
<comment type="caution">
    <text evidence="7">The sequence shown here is derived from an EMBL/GenBank/DDBJ whole genome shotgun (WGS) entry which is preliminary data.</text>
</comment>
<proteinExistence type="predicted"/>